<reference evidence="2 3" key="2">
    <citation type="submission" date="2019-02" db="EMBL/GenBank/DDBJ databases">
        <title>'Lichenibacterium ramalinii' gen. nov. sp. nov., 'Lichenibacterium minor' gen. nov. sp. nov.</title>
        <authorList>
            <person name="Pankratov T."/>
        </authorList>
    </citation>
    <scope>NUCLEOTIDE SEQUENCE [LARGE SCALE GENOMIC DNA]</scope>
    <source>
        <strain evidence="2 3">RmlP001</strain>
    </source>
</reference>
<organism evidence="2 3">
    <name type="scientific">Lichenibacterium ramalinae</name>
    <dbReference type="NCBI Taxonomy" id="2316527"/>
    <lineage>
        <taxon>Bacteria</taxon>
        <taxon>Pseudomonadati</taxon>
        <taxon>Pseudomonadota</taxon>
        <taxon>Alphaproteobacteria</taxon>
        <taxon>Hyphomicrobiales</taxon>
        <taxon>Lichenihabitantaceae</taxon>
        <taxon>Lichenibacterium</taxon>
    </lineage>
</organism>
<dbReference type="EMBL" id="QYBC01000001">
    <property type="protein sequence ID" value="RYB08009.1"/>
    <property type="molecule type" value="Genomic_DNA"/>
</dbReference>
<evidence type="ECO:0000256" key="1">
    <source>
        <dbReference type="SAM" id="MobiDB-lite"/>
    </source>
</evidence>
<dbReference type="AlphaFoldDB" id="A0A4Q2RHM8"/>
<accession>A0A4Q2RHM8</accession>
<protein>
    <submittedName>
        <fullName evidence="2">Integrase</fullName>
    </submittedName>
</protein>
<dbReference type="Proteomes" id="UP000289411">
    <property type="component" value="Unassembled WGS sequence"/>
</dbReference>
<reference evidence="2 3" key="1">
    <citation type="submission" date="2018-09" db="EMBL/GenBank/DDBJ databases">
        <authorList>
            <person name="Grouzdev D.S."/>
            <person name="Krutkina M.S."/>
        </authorList>
    </citation>
    <scope>NUCLEOTIDE SEQUENCE [LARGE SCALE GENOMIC DNA]</scope>
    <source>
        <strain evidence="2 3">RmlP001</strain>
    </source>
</reference>
<evidence type="ECO:0000313" key="3">
    <source>
        <dbReference type="Proteomes" id="UP000289411"/>
    </source>
</evidence>
<evidence type="ECO:0000313" key="2">
    <source>
        <dbReference type="EMBL" id="RYB08009.1"/>
    </source>
</evidence>
<keyword evidence="3" id="KW-1185">Reference proteome</keyword>
<feature type="region of interest" description="Disordered" evidence="1">
    <location>
        <begin position="1"/>
        <end position="42"/>
    </location>
</feature>
<name>A0A4Q2RHM8_9HYPH</name>
<gene>
    <name evidence="2" type="ORF">D3272_02220</name>
</gene>
<sequence>MAAARAIPRLRHAPATPVLASRVHPKVASERLGPSTAGITPALYRPVLPGMREDAAARLDDAPQNALRKRRPQGVG</sequence>
<feature type="region of interest" description="Disordered" evidence="1">
    <location>
        <begin position="54"/>
        <end position="76"/>
    </location>
</feature>
<comment type="caution">
    <text evidence="2">The sequence shown here is derived from an EMBL/GenBank/DDBJ whole genome shotgun (WGS) entry which is preliminary data.</text>
</comment>
<feature type="compositionally biased region" description="Basic residues" evidence="1">
    <location>
        <begin position="67"/>
        <end position="76"/>
    </location>
</feature>
<dbReference type="OrthoDB" id="9785687at2"/>
<proteinExistence type="predicted"/>